<evidence type="ECO:0000256" key="2">
    <source>
        <dbReference type="SAM" id="SignalP"/>
    </source>
</evidence>
<feature type="region of interest" description="Disordered" evidence="1">
    <location>
        <begin position="126"/>
        <end position="145"/>
    </location>
</feature>
<feature type="chain" id="PRO_5020631963" description="VCBS repeat-containing protein" evidence="2">
    <location>
        <begin position="23"/>
        <end position="145"/>
    </location>
</feature>
<organism evidence="3 4">
    <name type="scientific">Enterovirga rhinocerotis</name>
    <dbReference type="NCBI Taxonomy" id="1339210"/>
    <lineage>
        <taxon>Bacteria</taxon>
        <taxon>Pseudomonadati</taxon>
        <taxon>Pseudomonadota</taxon>
        <taxon>Alphaproteobacteria</taxon>
        <taxon>Hyphomicrobiales</taxon>
        <taxon>Methylobacteriaceae</taxon>
        <taxon>Enterovirga</taxon>
    </lineage>
</organism>
<evidence type="ECO:0008006" key="5">
    <source>
        <dbReference type="Google" id="ProtNLM"/>
    </source>
</evidence>
<keyword evidence="4" id="KW-1185">Reference proteome</keyword>
<dbReference type="OrthoDB" id="8265246at2"/>
<dbReference type="Gene3D" id="2.60.40.3440">
    <property type="match status" value="1"/>
</dbReference>
<dbReference type="EMBL" id="SNZR01000011">
    <property type="protein sequence ID" value="TDR94454.1"/>
    <property type="molecule type" value="Genomic_DNA"/>
</dbReference>
<gene>
    <name evidence="3" type="ORF">EV668_1741</name>
</gene>
<reference evidence="3 4" key="1">
    <citation type="submission" date="2019-03" db="EMBL/GenBank/DDBJ databases">
        <title>Genomic Encyclopedia of Type Strains, Phase IV (KMG-IV): sequencing the most valuable type-strain genomes for metagenomic binning, comparative biology and taxonomic classification.</title>
        <authorList>
            <person name="Goeker M."/>
        </authorList>
    </citation>
    <scope>NUCLEOTIDE SEQUENCE [LARGE SCALE GENOMIC DNA]</scope>
    <source>
        <strain evidence="3 4">DSM 25903</strain>
    </source>
</reference>
<evidence type="ECO:0000313" key="4">
    <source>
        <dbReference type="Proteomes" id="UP000295122"/>
    </source>
</evidence>
<protein>
    <recommendedName>
        <fullName evidence="5">VCBS repeat-containing protein</fullName>
    </recommendedName>
</protein>
<evidence type="ECO:0000313" key="3">
    <source>
        <dbReference type="EMBL" id="TDR94454.1"/>
    </source>
</evidence>
<dbReference type="AlphaFoldDB" id="A0A4R7C763"/>
<sequence>MTRLAASVVAFALFGGLGAAQAQTTRNAIIAPGKPTNVATVTALKKDCRAGEVGSFRIVTQPKNGTTGFWKGSAKTPAGFRCPNVDTAIQRLIYTPKKDFQGTDELTFEQKDSDGATETINLKITVGSGKGSAPQPKGKGGVVDL</sequence>
<feature type="signal peptide" evidence="2">
    <location>
        <begin position="1"/>
        <end position="22"/>
    </location>
</feature>
<keyword evidence="2" id="KW-0732">Signal</keyword>
<proteinExistence type="predicted"/>
<dbReference type="Pfam" id="PF17963">
    <property type="entry name" value="Big_9"/>
    <property type="match status" value="1"/>
</dbReference>
<dbReference type="Proteomes" id="UP000295122">
    <property type="component" value="Unassembled WGS sequence"/>
</dbReference>
<comment type="caution">
    <text evidence="3">The sequence shown here is derived from an EMBL/GenBank/DDBJ whole genome shotgun (WGS) entry which is preliminary data.</text>
</comment>
<name>A0A4R7C763_9HYPH</name>
<dbReference type="RefSeq" id="WP_133769348.1">
    <property type="nucleotide sequence ID" value="NZ_SNZR01000011.1"/>
</dbReference>
<evidence type="ECO:0000256" key="1">
    <source>
        <dbReference type="SAM" id="MobiDB-lite"/>
    </source>
</evidence>
<accession>A0A4R7C763</accession>